<evidence type="ECO:0000313" key="2">
    <source>
        <dbReference type="Proteomes" id="UP000054995"/>
    </source>
</evidence>
<accession>A0A0V1FMS6</accession>
<name>A0A0V1FMS6_TRIPS</name>
<evidence type="ECO:0000313" key="1">
    <source>
        <dbReference type="EMBL" id="KRY87322.1"/>
    </source>
</evidence>
<protein>
    <submittedName>
        <fullName evidence="1">Uncharacterized protein</fullName>
    </submittedName>
</protein>
<sequence length="57" mass="6411">MALQDSTVILSVRCDGSLYVQEAGQSRVTEFSYTEFSSPLIPIAGNFQPFLRHHQHT</sequence>
<dbReference type="AlphaFoldDB" id="A0A0V1FMS6"/>
<dbReference type="Proteomes" id="UP000054995">
    <property type="component" value="Unassembled WGS sequence"/>
</dbReference>
<keyword evidence="2" id="KW-1185">Reference proteome</keyword>
<dbReference type="EMBL" id="JYDT01000057">
    <property type="protein sequence ID" value="KRY87322.1"/>
    <property type="molecule type" value="Genomic_DNA"/>
</dbReference>
<dbReference type="OrthoDB" id="5930227at2759"/>
<gene>
    <name evidence="1" type="ORF">T4D_13582</name>
</gene>
<proteinExistence type="predicted"/>
<reference evidence="1 2" key="1">
    <citation type="submission" date="2015-01" db="EMBL/GenBank/DDBJ databases">
        <title>Evolution of Trichinella species and genotypes.</title>
        <authorList>
            <person name="Korhonen P.K."/>
            <person name="Edoardo P."/>
            <person name="Giuseppe L.R."/>
            <person name="Gasser R.B."/>
        </authorList>
    </citation>
    <scope>NUCLEOTIDE SEQUENCE [LARGE SCALE GENOMIC DNA]</scope>
    <source>
        <strain evidence="1">ISS470</strain>
    </source>
</reference>
<organism evidence="1 2">
    <name type="scientific">Trichinella pseudospiralis</name>
    <name type="common">Parasitic roundworm</name>
    <dbReference type="NCBI Taxonomy" id="6337"/>
    <lineage>
        <taxon>Eukaryota</taxon>
        <taxon>Metazoa</taxon>
        <taxon>Ecdysozoa</taxon>
        <taxon>Nematoda</taxon>
        <taxon>Enoplea</taxon>
        <taxon>Dorylaimia</taxon>
        <taxon>Trichinellida</taxon>
        <taxon>Trichinellidae</taxon>
        <taxon>Trichinella</taxon>
    </lineage>
</organism>
<comment type="caution">
    <text evidence="1">The sequence shown here is derived from an EMBL/GenBank/DDBJ whole genome shotgun (WGS) entry which is preliminary data.</text>
</comment>